<name>A0A484B9C4_DRONA</name>
<dbReference type="InterPro" id="IPR032456">
    <property type="entry name" value="Peptidase_M48_N"/>
</dbReference>
<feature type="active site" evidence="7">
    <location>
        <position position="308"/>
    </location>
</feature>
<keyword evidence="4 8" id="KW-0862">Zinc</keyword>
<evidence type="ECO:0000256" key="5">
    <source>
        <dbReference type="ARBA" id="ARBA00023049"/>
    </source>
</evidence>
<dbReference type="GO" id="GO:0004222">
    <property type="term" value="F:metalloendopeptidase activity"/>
    <property type="evidence" value="ECO:0007669"/>
    <property type="project" value="UniProtKB-UniRule"/>
</dbReference>
<dbReference type="PANTHER" id="PTHR10120">
    <property type="entry name" value="CAAX PRENYL PROTEASE 1"/>
    <property type="match status" value="1"/>
</dbReference>
<dbReference type="OrthoDB" id="360839at2759"/>
<evidence type="ECO:0000256" key="7">
    <source>
        <dbReference type="PIRSR" id="PIRSR627057-1"/>
    </source>
</evidence>
<dbReference type="AlphaFoldDB" id="A0A484B9C4"/>
<keyword evidence="13" id="KW-1185">Reference proteome</keyword>
<keyword evidence="1 9" id="KW-0645">Protease</keyword>
<feature type="transmembrane region" description="Helical" evidence="9">
    <location>
        <begin position="156"/>
        <end position="181"/>
    </location>
</feature>
<evidence type="ECO:0000313" key="12">
    <source>
        <dbReference type="EMBL" id="TDG45308.1"/>
    </source>
</evidence>
<feature type="transmembrane region" description="Helical" evidence="9">
    <location>
        <begin position="320"/>
        <end position="342"/>
    </location>
</feature>
<keyword evidence="2 8" id="KW-0479">Metal-binding</keyword>
<feature type="binding site" evidence="8">
    <location>
        <position position="311"/>
    </location>
    <ligand>
        <name>Zn(2+)</name>
        <dbReference type="ChEBI" id="CHEBI:29105"/>
        <note>catalytic</note>
    </ligand>
</feature>
<dbReference type="EC" id="3.4.24.84" evidence="9"/>
<keyword evidence="9" id="KW-0256">Endoplasmic reticulum</keyword>
<dbReference type="EMBL" id="LSRL02000081">
    <property type="protein sequence ID" value="TDG45308.1"/>
    <property type="molecule type" value="Genomic_DNA"/>
</dbReference>
<dbReference type="STRING" id="7232.A0A484B9C4"/>
<dbReference type="GO" id="GO:0005789">
    <property type="term" value="C:endoplasmic reticulum membrane"/>
    <property type="evidence" value="ECO:0007669"/>
    <property type="project" value="UniProtKB-SubCell"/>
</dbReference>
<dbReference type="Pfam" id="PF01435">
    <property type="entry name" value="Peptidase_M48"/>
    <property type="match status" value="1"/>
</dbReference>
<feature type="transmembrane region" description="Helical" evidence="9">
    <location>
        <begin position="354"/>
        <end position="375"/>
    </location>
</feature>
<dbReference type="Gene3D" id="3.30.2010.10">
    <property type="entry name" value="Metalloproteases ('zincins'), catalytic domain"/>
    <property type="match status" value="1"/>
</dbReference>
<proteinExistence type="inferred from homology"/>
<organism evidence="12 13">
    <name type="scientific">Drosophila navojoa</name>
    <name type="common">Fruit fly</name>
    <dbReference type="NCBI Taxonomy" id="7232"/>
    <lineage>
        <taxon>Eukaryota</taxon>
        <taxon>Metazoa</taxon>
        <taxon>Ecdysozoa</taxon>
        <taxon>Arthropoda</taxon>
        <taxon>Hexapoda</taxon>
        <taxon>Insecta</taxon>
        <taxon>Pterygota</taxon>
        <taxon>Neoptera</taxon>
        <taxon>Endopterygota</taxon>
        <taxon>Diptera</taxon>
        <taxon>Brachycera</taxon>
        <taxon>Muscomorpha</taxon>
        <taxon>Ephydroidea</taxon>
        <taxon>Drosophilidae</taxon>
        <taxon>Drosophila</taxon>
    </lineage>
</organism>
<accession>A0A484B9C4</accession>
<feature type="active site" description="Proton donor" evidence="7">
    <location>
        <position position="392"/>
    </location>
</feature>
<dbReference type="InterPro" id="IPR001915">
    <property type="entry name" value="Peptidase_M48"/>
</dbReference>
<feature type="transmembrane region" description="Helical" evidence="9">
    <location>
        <begin position="187"/>
        <end position="211"/>
    </location>
</feature>
<evidence type="ECO:0000256" key="3">
    <source>
        <dbReference type="ARBA" id="ARBA00022801"/>
    </source>
</evidence>
<keyword evidence="9" id="KW-0812">Transmembrane</keyword>
<comment type="function">
    <text evidence="9">Proteolytically removes the C-terminal three residues of farnesylated proteins.</text>
</comment>
<evidence type="ECO:0000256" key="9">
    <source>
        <dbReference type="RuleBase" id="RU366005"/>
    </source>
</evidence>
<gene>
    <name evidence="12" type="ORF">AWZ03_008277</name>
</gene>
<feature type="binding site" evidence="8">
    <location>
        <position position="307"/>
    </location>
    <ligand>
        <name>Zn(2+)</name>
        <dbReference type="ChEBI" id="CHEBI:29105"/>
        <note>catalytic</note>
    </ligand>
</feature>
<comment type="subcellular location">
    <subcellularLocation>
        <location evidence="9">Endoplasmic reticulum membrane</location>
        <topology evidence="9">Multi-pass membrane protein</topology>
    </subcellularLocation>
</comment>
<dbReference type="GO" id="GO:0071586">
    <property type="term" value="P:CAAX-box protein processing"/>
    <property type="evidence" value="ECO:0007669"/>
    <property type="project" value="UniProtKB-UniRule"/>
</dbReference>
<dbReference type="CDD" id="cd07343">
    <property type="entry name" value="M48A_Zmpste24p_like"/>
    <property type="match status" value="1"/>
</dbReference>
<evidence type="ECO:0000256" key="8">
    <source>
        <dbReference type="PIRSR" id="PIRSR627057-2"/>
    </source>
</evidence>
<evidence type="ECO:0000313" key="13">
    <source>
        <dbReference type="Proteomes" id="UP000295192"/>
    </source>
</evidence>
<reference evidence="12 13" key="1">
    <citation type="journal article" date="2019" name="J. Hered.">
        <title>An Improved Genome Assembly for Drosophila navojoa, the Basal Species in the mojavensis Cluster.</title>
        <authorList>
            <person name="Vanderlinde T."/>
            <person name="Dupim E.G."/>
            <person name="Nazario-Yepiz N.O."/>
            <person name="Carvalho A.B."/>
        </authorList>
    </citation>
    <scope>NUCLEOTIDE SEQUENCE [LARGE SCALE GENOMIC DNA]</scope>
    <source>
        <strain evidence="12">Navoj_Jal97</strain>
        <tissue evidence="12">Whole organism</tissue>
    </source>
</reference>
<feature type="transmembrane region" description="Helical" evidence="9">
    <location>
        <begin position="69"/>
        <end position="92"/>
    </location>
</feature>
<comment type="cofactor">
    <cofactor evidence="8 9">
        <name>Zn(2+)</name>
        <dbReference type="ChEBI" id="CHEBI:29105"/>
    </cofactor>
    <text evidence="8 9">Binds 1 zinc ion per subunit.</text>
</comment>
<evidence type="ECO:0000259" key="10">
    <source>
        <dbReference type="Pfam" id="PF01435"/>
    </source>
</evidence>
<feature type="domain" description="CAAX prenyl protease 1 N-terminal" evidence="11">
    <location>
        <begin position="35"/>
        <end position="215"/>
    </location>
</feature>
<dbReference type="KEGG" id="dnv:108654421"/>
<dbReference type="Proteomes" id="UP000295192">
    <property type="component" value="Unassembled WGS sequence"/>
</dbReference>
<evidence type="ECO:0000259" key="11">
    <source>
        <dbReference type="Pfam" id="PF16491"/>
    </source>
</evidence>
<dbReference type="InterPro" id="IPR027057">
    <property type="entry name" value="CAXX_Prtase_1"/>
</dbReference>
<feature type="domain" description="Peptidase M48" evidence="10">
    <location>
        <begin position="221"/>
        <end position="445"/>
    </location>
</feature>
<keyword evidence="5 9" id="KW-0482">Metalloprotease</keyword>
<protein>
    <recommendedName>
        <fullName evidence="9">CAAX prenyl protease</fullName>
        <ecNumber evidence="9">3.4.24.84</ecNumber>
    </recommendedName>
</protein>
<comment type="catalytic activity">
    <reaction evidence="6 9">
        <text>Hydrolyzes the peptide bond -P2-(S-farnesyl or geranylgeranyl)C-P1'-P2'-P3'-COOH where P1' and P2' are amino acids with aliphatic side chains and P3' is any C-terminal residue.</text>
        <dbReference type="EC" id="3.4.24.84"/>
    </reaction>
</comment>
<comment type="caution">
    <text evidence="12">The sequence shown here is derived from an EMBL/GenBank/DDBJ whole genome shotgun (WGS) entry which is preliminary data.</text>
</comment>
<keyword evidence="3 9" id="KW-0378">Hydrolase</keyword>
<sequence>MIVQLWNDPAIILLCLMIILLVDNLWNLYLILREIKMVYGASQVPEVLRPYLSQELFERMRRYKLHKSWFIIVNTLIVVVISGCLELYFGFYGLLWDLVARCAIWSWMKHEIWMSFVYLIFLSLYILVKSLPGKIYEKCCITKLVKQPKRSWSQRIVMELVDICCSLLLMATMVAVVVSMVNAFNQYAFVGIYLMAVLLTVMIILIIPLAIDPFVGQRVQLENQALKAGLEELTRRVGFSMRYVHIIHVRDPSMGSNAFFFGSCCLKRIVIFDTLLLNRGLASDARLPPEEKGKGLPNEHVLAVVAHELGHWKRGHFYKAIVMFQLHLLITLVLFVICYSHGPIYQAVGFDVGVQPVIVGFIVIFGFLLTPYLTISNVLMLTMTRQFEYEADKFAFQLGYAAHLRMALLKLYADNLTFPLSDACYSSWHHTHPTMLHRLQRLERLERNRT</sequence>
<dbReference type="GO" id="GO:0046872">
    <property type="term" value="F:metal ion binding"/>
    <property type="evidence" value="ECO:0007669"/>
    <property type="project" value="UniProtKB-UniRule"/>
</dbReference>
<evidence type="ECO:0000256" key="4">
    <source>
        <dbReference type="ARBA" id="ARBA00022833"/>
    </source>
</evidence>
<comment type="similarity">
    <text evidence="9">Belongs to the peptidase M48A family.</text>
</comment>
<keyword evidence="9" id="KW-1133">Transmembrane helix</keyword>
<evidence type="ECO:0000256" key="2">
    <source>
        <dbReference type="ARBA" id="ARBA00022723"/>
    </source>
</evidence>
<evidence type="ECO:0000256" key="1">
    <source>
        <dbReference type="ARBA" id="ARBA00022670"/>
    </source>
</evidence>
<dbReference type="OMA" id="MEHEACV"/>
<feature type="transmembrane region" description="Helical" evidence="9">
    <location>
        <begin position="6"/>
        <end position="26"/>
    </location>
</feature>
<dbReference type="Pfam" id="PF16491">
    <property type="entry name" value="Peptidase_M48_N"/>
    <property type="match status" value="1"/>
</dbReference>
<keyword evidence="9" id="KW-0472">Membrane</keyword>
<feature type="binding site" evidence="8">
    <location>
        <position position="388"/>
    </location>
    <ligand>
        <name>Zn(2+)</name>
        <dbReference type="ChEBI" id="CHEBI:29105"/>
        <note>catalytic</note>
    </ligand>
</feature>
<feature type="transmembrane region" description="Helical" evidence="9">
    <location>
        <begin position="112"/>
        <end position="128"/>
    </location>
</feature>
<evidence type="ECO:0000256" key="6">
    <source>
        <dbReference type="ARBA" id="ARBA00044456"/>
    </source>
</evidence>